<name>A0AAE0PGN0_SORBR</name>
<dbReference type="Proteomes" id="UP001281003">
    <property type="component" value="Unassembled WGS sequence"/>
</dbReference>
<reference evidence="2" key="1">
    <citation type="journal article" date="2023" name="Mol. Phylogenet. Evol.">
        <title>Genome-scale phylogeny and comparative genomics of the fungal order Sordariales.</title>
        <authorList>
            <person name="Hensen N."/>
            <person name="Bonometti L."/>
            <person name="Westerberg I."/>
            <person name="Brannstrom I.O."/>
            <person name="Guillou S."/>
            <person name="Cros-Aarteil S."/>
            <person name="Calhoun S."/>
            <person name="Haridas S."/>
            <person name="Kuo A."/>
            <person name="Mondo S."/>
            <person name="Pangilinan J."/>
            <person name="Riley R."/>
            <person name="LaButti K."/>
            <person name="Andreopoulos B."/>
            <person name="Lipzen A."/>
            <person name="Chen C."/>
            <person name="Yan M."/>
            <person name="Daum C."/>
            <person name="Ng V."/>
            <person name="Clum A."/>
            <person name="Steindorff A."/>
            <person name="Ohm R.A."/>
            <person name="Martin F."/>
            <person name="Silar P."/>
            <person name="Natvig D.O."/>
            <person name="Lalanne C."/>
            <person name="Gautier V."/>
            <person name="Ament-Velasquez S.L."/>
            <person name="Kruys A."/>
            <person name="Hutchinson M.I."/>
            <person name="Powell A.J."/>
            <person name="Barry K."/>
            <person name="Miller A.N."/>
            <person name="Grigoriev I.V."/>
            <person name="Debuchy R."/>
            <person name="Gladieux P."/>
            <person name="Hiltunen Thoren M."/>
            <person name="Johannesson H."/>
        </authorList>
    </citation>
    <scope>NUCLEOTIDE SEQUENCE</scope>
    <source>
        <strain evidence="2">FGSC 1904</strain>
    </source>
</reference>
<keyword evidence="1" id="KW-0812">Transmembrane</keyword>
<organism evidence="2 3">
    <name type="scientific">Sordaria brevicollis</name>
    <dbReference type="NCBI Taxonomy" id="83679"/>
    <lineage>
        <taxon>Eukaryota</taxon>
        <taxon>Fungi</taxon>
        <taxon>Dikarya</taxon>
        <taxon>Ascomycota</taxon>
        <taxon>Pezizomycotina</taxon>
        <taxon>Sordariomycetes</taxon>
        <taxon>Sordariomycetidae</taxon>
        <taxon>Sordariales</taxon>
        <taxon>Sordariaceae</taxon>
        <taxon>Sordaria</taxon>
    </lineage>
</organism>
<proteinExistence type="predicted"/>
<keyword evidence="1" id="KW-0472">Membrane</keyword>
<comment type="caution">
    <text evidence="2">The sequence shown here is derived from an EMBL/GenBank/DDBJ whole genome shotgun (WGS) entry which is preliminary data.</text>
</comment>
<evidence type="ECO:0000313" key="2">
    <source>
        <dbReference type="EMBL" id="KAK3399437.1"/>
    </source>
</evidence>
<evidence type="ECO:0000256" key="1">
    <source>
        <dbReference type="SAM" id="Phobius"/>
    </source>
</evidence>
<protein>
    <submittedName>
        <fullName evidence="2">Uncharacterized protein</fullName>
    </submittedName>
</protein>
<feature type="transmembrane region" description="Helical" evidence="1">
    <location>
        <begin position="5"/>
        <end position="23"/>
    </location>
</feature>
<gene>
    <name evidence="2" type="ORF">B0T20DRAFT_198592</name>
</gene>
<accession>A0AAE0PGN0</accession>
<reference evidence="2" key="2">
    <citation type="submission" date="2023-07" db="EMBL/GenBank/DDBJ databases">
        <authorList>
            <consortium name="Lawrence Berkeley National Laboratory"/>
            <person name="Haridas S."/>
            <person name="Hensen N."/>
            <person name="Bonometti L."/>
            <person name="Westerberg I."/>
            <person name="Brannstrom I.O."/>
            <person name="Guillou S."/>
            <person name="Cros-Aarteil S."/>
            <person name="Calhoun S."/>
            <person name="Kuo A."/>
            <person name="Mondo S."/>
            <person name="Pangilinan J."/>
            <person name="Riley R."/>
            <person name="LaButti K."/>
            <person name="Andreopoulos B."/>
            <person name="Lipzen A."/>
            <person name="Chen C."/>
            <person name="Yanf M."/>
            <person name="Daum C."/>
            <person name="Ng V."/>
            <person name="Clum A."/>
            <person name="Steindorff A."/>
            <person name="Ohm R."/>
            <person name="Martin F."/>
            <person name="Silar P."/>
            <person name="Natvig D."/>
            <person name="Lalanne C."/>
            <person name="Gautier V."/>
            <person name="Ament-velasquez S.L."/>
            <person name="Kruys A."/>
            <person name="Hutchinson M.I."/>
            <person name="Powell A.J."/>
            <person name="Barry K."/>
            <person name="Miller A.N."/>
            <person name="Grigoriev I.V."/>
            <person name="Debuchy R."/>
            <person name="Gladieux P."/>
            <person name="Thoren M.H."/>
            <person name="Johannesson H."/>
        </authorList>
    </citation>
    <scope>NUCLEOTIDE SEQUENCE</scope>
    <source>
        <strain evidence="2">FGSC 1904</strain>
    </source>
</reference>
<evidence type="ECO:0000313" key="3">
    <source>
        <dbReference type="Proteomes" id="UP001281003"/>
    </source>
</evidence>
<dbReference type="EMBL" id="JAUTDP010000005">
    <property type="protein sequence ID" value="KAK3399437.1"/>
    <property type="molecule type" value="Genomic_DNA"/>
</dbReference>
<dbReference type="AlphaFoldDB" id="A0AAE0PGN0"/>
<sequence length="124" mass="13991">MYVRACGYIVLLVVGVVLLDVATDFDKRRPVIFECDAEAEMRDAARTNIEISQTGGADAVSCCWRTFDSRLGISFFFFFSGVRLHIILFLEFLQGAGRRDIRTKVWNNITVRVSSDGGSKRQKC</sequence>
<keyword evidence="1" id="KW-1133">Transmembrane helix</keyword>
<keyword evidence="3" id="KW-1185">Reference proteome</keyword>
<feature type="transmembrane region" description="Helical" evidence="1">
    <location>
        <begin position="73"/>
        <end position="93"/>
    </location>
</feature>